<dbReference type="AlphaFoldDB" id="A0AAE1CEG5"/>
<evidence type="ECO:0000313" key="2">
    <source>
        <dbReference type="Proteomes" id="UP001283361"/>
    </source>
</evidence>
<evidence type="ECO:0000313" key="1">
    <source>
        <dbReference type="EMBL" id="KAK3690959.1"/>
    </source>
</evidence>
<comment type="caution">
    <text evidence="1">The sequence shown here is derived from an EMBL/GenBank/DDBJ whole genome shotgun (WGS) entry which is preliminary data.</text>
</comment>
<accession>A0AAE1CEG5</accession>
<gene>
    <name evidence="1" type="ORF">RRG08_021653</name>
</gene>
<protein>
    <submittedName>
        <fullName evidence="1">Uncharacterized protein</fullName>
    </submittedName>
</protein>
<sequence length="96" mass="10769">MRCCTAQFQSQRATLVVPHSKLDYNCVKNLCETGQEGSTPTDAGKISPRHVDDTIIQQSSSKHPRFLDKLSDLMTMSRLRSKPAAHNTAVVDKKRR</sequence>
<dbReference type="Proteomes" id="UP001283361">
    <property type="component" value="Unassembled WGS sequence"/>
</dbReference>
<organism evidence="1 2">
    <name type="scientific">Elysia crispata</name>
    <name type="common">lettuce slug</name>
    <dbReference type="NCBI Taxonomy" id="231223"/>
    <lineage>
        <taxon>Eukaryota</taxon>
        <taxon>Metazoa</taxon>
        <taxon>Spiralia</taxon>
        <taxon>Lophotrochozoa</taxon>
        <taxon>Mollusca</taxon>
        <taxon>Gastropoda</taxon>
        <taxon>Heterobranchia</taxon>
        <taxon>Euthyneura</taxon>
        <taxon>Panpulmonata</taxon>
        <taxon>Sacoglossa</taxon>
        <taxon>Placobranchoidea</taxon>
        <taxon>Plakobranchidae</taxon>
        <taxon>Elysia</taxon>
    </lineage>
</organism>
<keyword evidence="2" id="KW-1185">Reference proteome</keyword>
<name>A0AAE1CEG5_9GAST</name>
<proteinExistence type="predicted"/>
<dbReference type="EMBL" id="JAWDGP010008106">
    <property type="protein sequence ID" value="KAK3690959.1"/>
    <property type="molecule type" value="Genomic_DNA"/>
</dbReference>
<reference evidence="1" key="1">
    <citation type="journal article" date="2023" name="G3 (Bethesda)">
        <title>A reference genome for the long-term kleptoplast-retaining sea slug Elysia crispata morphotype clarki.</title>
        <authorList>
            <person name="Eastman K.E."/>
            <person name="Pendleton A.L."/>
            <person name="Shaikh M.A."/>
            <person name="Suttiyut T."/>
            <person name="Ogas R."/>
            <person name="Tomko P."/>
            <person name="Gavelis G."/>
            <person name="Widhalm J.R."/>
            <person name="Wisecaver J.H."/>
        </authorList>
    </citation>
    <scope>NUCLEOTIDE SEQUENCE</scope>
    <source>
        <strain evidence="1">ECLA1</strain>
    </source>
</reference>